<dbReference type="EMBL" id="CM044704">
    <property type="protein sequence ID" value="KAI5667836.1"/>
    <property type="molecule type" value="Genomic_DNA"/>
</dbReference>
<name>A0ACC0B5C7_CATRO</name>
<evidence type="ECO:0000313" key="2">
    <source>
        <dbReference type="Proteomes" id="UP001060085"/>
    </source>
</evidence>
<protein>
    <submittedName>
        <fullName evidence="1">Uncharacterized protein</fullName>
    </submittedName>
</protein>
<organism evidence="1 2">
    <name type="scientific">Catharanthus roseus</name>
    <name type="common">Madagascar periwinkle</name>
    <name type="synonym">Vinca rosea</name>
    <dbReference type="NCBI Taxonomy" id="4058"/>
    <lineage>
        <taxon>Eukaryota</taxon>
        <taxon>Viridiplantae</taxon>
        <taxon>Streptophyta</taxon>
        <taxon>Embryophyta</taxon>
        <taxon>Tracheophyta</taxon>
        <taxon>Spermatophyta</taxon>
        <taxon>Magnoliopsida</taxon>
        <taxon>eudicotyledons</taxon>
        <taxon>Gunneridae</taxon>
        <taxon>Pentapetalae</taxon>
        <taxon>asterids</taxon>
        <taxon>lamiids</taxon>
        <taxon>Gentianales</taxon>
        <taxon>Apocynaceae</taxon>
        <taxon>Rauvolfioideae</taxon>
        <taxon>Vinceae</taxon>
        <taxon>Catharanthinae</taxon>
        <taxon>Catharanthus</taxon>
    </lineage>
</organism>
<reference evidence="2" key="1">
    <citation type="journal article" date="2023" name="Nat. Plants">
        <title>Single-cell RNA sequencing provides a high-resolution roadmap for understanding the multicellular compartmentation of specialized metabolism.</title>
        <authorList>
            <person name="Sun S."/>
            <person name="Shen X."/>
            <person name="Li Y."/>
            <person name="Li Y."/>
            <person name="Wang S."/>
            <person name="Li R."/>
            <person name="Zhang H."/>
            <person name="Shen G."/>
            <person name="Guo B."/>
            <person name="Wei J."/>
            <person name="Xu J."/>
            <person name="St-Pierre B."/>
            <person name="Chen S."/>
            <person name="Sun C."/>
        </authorList>
    </citation>
    <scope>NUCLEOTIDE SEQUENCE [LARGE SCALE GENOMIC DNA]</scope>
</reference>
<dbReference type="Proteomes" id="UP001060085">
    <property type="component" value="Linkage Group LG04"/>
</dbReference>
<accession>A0ACC0B5C7</accession>
<sequence length="288" mass="32724">MKKTKGKKGQFHLQVDLSIFIDRVLDENTHVISYYDEPSPDSSIPMKNATVQLPAATTANARMYHSINKKWRKKDRVWKIGQELCKAVYDFRDSGMLFIPRWLSCAFLGVGKRRIFAIDRQGDSNSLSTLSSIYQKIAIRNRESISKNGLTVGIMISIAISYSLETEPRGLTLLLGTTRDEIKLLPVFQTLSSKALIILSGPGLTLPSGSFIKERVPEKHDAVRLQSLWCQPTCLSSLLGTISSCRRVSNLGRQYYELMRSKGVLFRESNRVTYYQNRLKISQKLQLR</sequence>
<keyword evidence="2" id="KW-1185">Reference proteome</keyword>
<gene>
    <name evidence="1" type="ORF">M9H77_17689</name>
</gene>
<comment type="caution">
    <text evidence="1">The sequence shown here is derived from an EMBL/GenBank/DDBJ whole genome shotgun (WGS) entry which is preliminary data.</text>
</comment>
<proteinExistence type="predicted"/>
<evidence type="ECO:0000313" key="1">
    <source>
        <dbReference type="EMBL" id="KAI5667836.1"/>
    </source>
</evidence>